<reference evidence="1 2" key="1">
    <citation type="journal article" date="2011" name="J. Bacteriol.">
        <title>Genome sequence of strain IMCC3088, a proteorhodopsin-containing marine bacterium belonging to the OM60/NOR5 clade.</title>
        <authorList>
            <person name="Jang Y."/>
            <person name="Oh H.M."/>
            <person name="Kang I."/>
            <person name="Lee K."/>
            <person name="Yang S.J."/>
            <person name="Cho J.C."/>
        </authorList>
    </citation>
    <scope>NUCLEOTIDE SEQUENCE [LARGE SCALE GENOMIC DNA]</scope>
    <source>
        <strain evidence="1 2">IMCC3088</strain>
    </source>
</reference>
<accession>F3L1H3</accession>
<dbReference type="STRING" id="2518989.IMCC3088_1313"/>
<dbReference type="EMBL" id="AEIG01000032">
    <property type="protein sequence ID" value="EGG29824.1"/>
    <property type="molecule type" value="Genomic_DNA"/>
</dbReference>
<dbReference type="Proteomes" id="UP000005615">
    <property type="component" value="Unassembled WGS sequence"/>
</dbReference>
<dbReference type="Gene3D" id="2.115.10.20">
    <property type="entry name" value="Glycosyl hydrolase domain, family 43"/>
    <property type="match status" value="1"/>
</dbReference>
<gene>
    <name evidence="1" type="ORF">IMCC3088_1313</name>
</gene>
<organism evidence="1 2">
    <name type="scientific">Aequoribacter fuscus</name>
    <dbReference type="NCBI Taxonomy" id="2518989"/>
    <lineage>
        <taxon>Bacteria</taxon>
        <taxon>Pseudomonadati</taxon>
        <taxon>Pseudomonadota</taxon>
        <taxon>Gammaproteobacteria</taxon>
        <taxon>Cellvibrionales</taxon>
        <taxon>Halieaceae</taxon>
        <taxon>Aequoribacter</taxon>
    </lineage>
</organism>
<proteinExistence type="predicted"/>
<comment type="caution">
    <text evidence="1">The sequence shown here is derived from an EMBL/GenBank/DDBJ whole genome shotgun (WGS) entry which is preliminary data.</text>
</comment>
<evidence type="ECO:0000313" key="1">
    <source>
        <dbReference type="EMBL" id="EGG29824.1"/>
    </source>
</evidence>
<keyword evidence="2" id="KW-1185">Reference proteome</keyword>
<name>F3L1H3_9GAMM</name>
<dbReference type="InterPro" id="IPR023296">
    <property type="entry name" value="Glyco_hydro_beta-prop_sf"/>
</dbReference>
<dbReference type="RefSeq" id="WP_009575575.1">
    <property type="nucleotide sequence ID" value="NZ_AEIG01000032.1"/>
</dbReference>
<sequence>MTSSHIKLADCYLWDAWSFIEPGTWHLYCLGLHKYDSTGSLINPDHRNDHQFHIHHFESSDNGQHWADCGVFQQAGICANGADSGNVWSGDSHRTAGGDYWFAATGIRAIDAERPFVQSLMLGKSSTPQIFDGVMTPVLMADEHHDQLTEKGYFLAGQDALGHRDGELGGSILALRDPYIVDLHDSGEGKVVDVVFAAKATNGTPAMGHIRVSLAGDVPELIEICHPIALPDADLFTQFEVPKVIFDAEAQRYLLLGSTADRVDESQPEEEVNRYLRLYYANDLRGPWNPATLEGSELLGAGCRFGATILEYNSDAQQLVCLAPLTTMDESGGLFFDYSFAIDVGKLGQQERLAIQILT</sequence>
<protein>
    <submittedName>
        <fullName evidence="1">Uncharacterized protein</fullName>
    </submittedName>
</protein>
<dbReference type="SUPFAM" id="SSF75005">
    <property type="entry name" value="Arabinanase/levansucrase/invertase"/>
    <property type="match status" value="1"/>
</dbReference>
<evidence type="ECO:0000313" key="2">
    <source>
        <dbReference type="Proteomes" id="UP000005615"/>
    </source>
</evidence>
<dbReference type="AlphaFoldDB" id="F3L1H3"/>
<dbReference type="eggNOG" id="ENOG502ZBWM">
    <property type="taxonomic scope" value="Bacteria"/>
</dbReference>